<gene>
    <name evidence="1" type="ORF">SAMN06273570_4914</name>
</gene>
<dbReference type="AlphaFoldDB" id="A0A286DR04"/>
<dbReference type="RefSeq" id="WP_097098359.1">
    <property type="nucleotide sequence ID" value="NZ_OCMY01000003.1"/>
</dbReference>
<organism evidence="1 2">
    <name type="scientific">Candidatus Pantoea floridensis</name>
    <dbReference type="NCBI Taxonomy" id="1938870"/>
    <lineage>
        <taxon>Bacteria</taxon>
        <taxon>Pseudomonadati</taxon>
        <taxon>Pseudomonadota</taxon>
        <taxon>Gammaproteobacteria</taxon>
        <taxon>Enterobacterales</taxon>
        <taxon>Erwiniaceae</taxon>
        <taxon>Pantoea</taxon>
    </lineage>
</organism>
<proteinExistence type="predicted"/>
<dbReference type="Proteomes" id="UP000219271">
    <property type="component" value="Unassembled WGS sequence"/>
</dbReference>
<sequence>MINYMKTSSRDRNNLIELAIGTAVNELIASGLPVSRENILYELEKMKANSADFYTRSITLEAAQRLRNQSKQNCHE</sequence>
<reference evidence="2" key="1">
    <citation type="submission" date="2017-09" db="EMBL/GenBank/DDBJ databases">
        <authorList>
            <person name="Varghese N."/>
            <person name="Submissions S."/>
        </authorList>
    </citation>
    <scope>NUCLEOTIDE SEQUENCE [LARGE SCALE GENOMIC DNA]</scope>
    <source>
        <strain evidence="2">JKS000234</strain>
    </source>
</reference>
<accession>A0A286DR04</accession>
<protein>
    <recommendedName>
        <fullName evidence="3">Biofilm development protein YmgB/AriR</fullName>
    </recommendedName>
</protein>
<evidence type="ECO:0000313" key="2">
    <source>
        <dbReference type="Proteomes" id="UP000219271"/>
    </source>
</evidence>
<name>A0A286DR04_9GAMM</name>
<keyword evidence="2" id="KW-1185">Reference proteome</keyword>
<evidence type="ECO:0008006" key="3">
    <source>
        <dbReference type="Google" id="ProtNLM"/>
    </source>
</evidence>
<evidence type="ECO:0000313" key="1">
    <source>
        <dbReference type="EMBL" id="SOD61090.1"/>
    </source>
</evidence>
<dbReference type="EMBL" id="OCMY01000003">
    <property type="protein sequence ID" value="SOD61090.1"/>
    <property type="molecule type" value="Genomic_DNA"/>
</dbReference>